<dbReference type="EMBL" id="JAAALK010000085">
    <property type="protein sequence ID" value="KAG8083360.1"/>
    <property type="molecule type" value="Genomic_DNA"/>
</dbReference>
<comment type="caution">
    <text evidence="1">The sequence shown here is derived from an EMBL/GenBank/DDBJ whole genome shotgun (WGS) entry which is preliminary data.</text>
</comment>
<reference evidence="1" key="2">
    <citation type="submission" date="2021-02" db="EMBL/GenBank/DDBJ databases">
        <authorList>
            <person name="Kimball J.A."/>
            <person name="Haas M.W."/>
            <person name="Macchietto M."/>
            <person name="Kono T."/>
            <person name="Duquette J."/>
            <person name="Shao M."/>
        </authorList>
    </citation>
    <scope>NUCLEOTIDE SEQUENCE</scope>
    <source>
        <tissue evidence="1">Fresh leaf tissue</tissue>
    </source>
</reference>
<sequence length="91" mass="9571">MAGGWHVASRGWRGEVQAVGRQRVWCERWGGVGYGAGRGYGAAAEAVAGWWAVEAVAGWQAASGGWIGCEGGDREVGRHRGEEGRWAGGKT</sequence>
<gene>
    <name evidence="1" type="ORF">GUJ93_ZPchr0015g6859</name>
</gene>
<dbReference type="Proteomes" id="UP000729402">
    <property type="component" value="Unassembled WGS sequence"/>
</dbReference>
<keyword evidence="2" id="KW-1185">Reference proteome</keyword>
<name>A0A8J5SYI5_ZIZPA</name>
<organism evidence="1 2">
    <name type="scientific">Zizania palustris</name>
    <name type="common">Northern wild rice</name>
    <dbReference type="NCBI Taxonomy" id="103762"/>
    <lineage>
        <taxon>Eukaryota</taxon>
        <taxon>Viridiplantae</taxon>
        <taxon>Streptophyta</taxon>
        <taxon>Embryophyta</taxon>
        <taxon>Tracheophyta</taxon>
        <taxon>Spermatophyta</taxon>
        <taxon>Magnoliopsida</taxon>
        <taxon>Liliopsida</taxon>
        <taxon>Poales</taxon>
        <taxon>Poaceae</taxon>
        <taxon>BOP clade</taxon>
        <taxon>Oryzoideae</taxon>
        <taxon>Oryzeae</taxon>
        <taxon>Zizaniinae</taxon>
        <taxon>Zizania</taxon>
    </lineage>
</organism>
<accession>A0A8J5SYI5</accession>
<evidence type="ECO:0000313" key="1">
    <source>
        <dbReference type="EMBL" id="KAG8083360.1"/>
    </source>
</evidence>
<proteinExistence type="predicted"/>
<protein>
    <submittedName>
        <fullName evidence="1">Uncharacterized protein</fullName>
    </submittedName>
</protein>
<dbReference type="AlphaFoldDB" id="A0A8J5SYI5"/>
<evidence type="ECO:0000313" key="2">
    <source>
        <dbReference type="Proteomes" id="UP000729402"/>
    </source>
</evidence>
<reference evidence="1" key="1">
    <citation type="journal article" date="2021" name="bioRxiv">
        <title>Whole Genome Assembly and Annotation of Northern Wild Rice, Zizania palustris L., Supports a Whole Genome Duplication in the Zizania Genus.</title>
        <authorList>
            <person name="Haas M."/>
            <person name="Kono T."/>
            <person name="Macchietto M."/>
            <person name="Millas R."/>
            <person name="McGilp L."/>
            <person name="Shao M."/>
            <person name="Duquette J."/>
            <person name="Hirsch C.N."/>
            <person name="Kimball J."/>
        </authorList>
    </citation>
    <scope>NUCLEOTIDE SEQUENCE</scope>
    <source>
        <tissue evidence="1">Fresh leaf tissue</tissue>
    </source>
</reference>